<dbReference type="AlphaFoldDB" id="A0A512NDJ6"/>
<organism evidence="1 2">
    <name type="scientific">Reyranella soli</name>
    <dbReference type="NCBI Taxonomy" id="1230389"/>
    <lineage>
        <taxon>Bacteria</taxon>
        <taxon>Pseudomonadati</taxon>
        <taxon>Pseudomonadota</taxon>
        <taxon>Alphaproteobacteria</taxon>
        <taxon>Hyphomicrobiales</taxon>
        <taxon>Reyranellaceae</taxon>
        <taxon>Reyranella</taxon>
    </lineage>
</organism>
<dbReference type="EMBL" id="BKAJ01000073">
    <property type="protein sequence ID" value="GEP57021.1"/>
    <property type="molecule type" value="Genomic_DNA"/>
</dbReference>
<evidence type="ECO:0000313" key="2">
    <source>
        <dbReference type="Proteomes" id="UP000321058"/>
    </source>
</evidence>
<name>A0A512NDJ6_9HYPH</name>
<reference evidence="1 2" key="1">
    <citation type="submission" date="2019-07" db="EMBL/GenBank/DDBJ databases">
        <title>Whole genome shotgun sequence of Reyranella soli NBRC 108950.</title>
        <authorList>
            <person name="Hosoyama A."/>
            <person name="Uohara A."/>
            <person name="Ohji S."/>
            <person name="Ichikawa N."/>
        </authorList>
    </citation>
    <scope>NUCLEOTIDE SEQUENCE [LARGE SCALE GENOMIC DNA]</scope>
    <source>
        <strain evidence="1 2">NBRC 108950</strain>
    </source>
</reference>
<proteinExistence type="predicted"/>
<keyword evidence="2" id="KW-1185">Reference proteome</keyword>
<gene>
    <name evidence="1" type="ORF">RSO01_41870</name>
</gene>
<comment type="caution">
    <text evidence="1">The sequence shown here is derived from an EMBL/GenBank/DDBJ whole genome shotgun (WGS) entry which is preliminary data.</text>
</comment>
<protein>
    <submittedName>
        <fullName evidence="1">Uncharacterized protein</fullName>
    </submittedName>
</protein>
<evidence type="ECO:0000313" key="1">
    <source>
        <dbReference type="EMBL" id="GEP57021.1"/>
    </source>
</evidence>
<sequence>MTDEPDLDNLREFAAWKQRNPAFTLLDFVHQALPADLAVAICELFWPRVEVHRGGIFLADGFSAENFESWSDKLGGDIAKIEATMNHRHVGDLFAASQDLNIANLTRIGEVLRQTWTCRLRAAFPDARIVMQGQVEEDTDDYVITFFQQPAGDPSVRSASASARTRSLRSGRS</sequence>
<dbReference type="Proteomes" id="UP000321058">
    <property type="component" value="Unassembled WGS sequence"/>
</dbReference>
<dbReference type="RefSeq" id="WP_147151398.1">
    <property type="nucleotide sequence ID" value="NZ_BKAJ01000073.1"/>
</dbReference>
<dbReference type="OrthoDB" id="21124at2"/>
<accession>A0A512NDJ6</accession>